<feature type="compositionally biased region" description="Basic and acidic residues" evidence="4">
    <location>
        <begin position="623"/>
        <end position="633"/>
    </location>
</feature>
<dbReference type="EMBL" id="BRXY01000242">
    <property type="protein sequence ID" value="GMH80254.1"/>
    <property type="molecule type" value="Genomic_DNA"/>
</dbReference>
<accession>A0A9W7EGH7</accession>
<organism evidence="5 6">
    <name type="scientific">Triparma strigata</name>
    <dbReference type="NCBI Taxonomy" id="1606541"/>
    <lineage>
        <taxon>Eukaryota</taxon>
        <taxon>Sar</taxon>
        <taxon>Stramenopiles</taxon>
        <taxon>Ochrophyta</taxon>
        <taxon>Bolidophyceae</taxon>
        <taxon>Parmales</taxon>
        <taxon>Triparmaceae</taxon>
        <taxon>Triparma</taxon>
    </lineage>
</organism>
<feature type="compositionally biased region" description="Low complexity" evidence="4">
    <location>
        <begin position="634"/>
        <end position="645"/>
    </location>
</feature>
<dbReference type="Gene3D" id="3.80.10.10">
    <property type="entry name" value="Ribonuclease Inhibitor"/>
    <property type="match status" value="2"/>
</dbReference>
<evidence type="ECO:0000313" key="6">
    <source>
        <dbReference type="Proteomes" id="UP001165085"/>
    </source>
</evidence>
<feature type="compositionally biased region" description="Low complexity" evidence="4">
    <location>
        <begin position="498"/>
        <end position="540"/>
    </location>
</feature>
<feature type="region of interest" description="Disordered" evidence="4">
    <location>
        <begin position="494"/>
        <end position="556"/>
    </location>
</feature>
<keyword evidence="3" id="KW-0175">Coiled coil</keyword>
<evidence type="ECO:0000256" key="4">
    <source>
        <dbReference type="SAM" id="MobiDB-lite"/>
    </source>
</evidence>
<dbReference type="InterPro" id="IPR050836">
    <property type="entry name" value="SDS22/Internalin_LRR"/>
</dbReference>
<feature type="region of interest" description="Disordered" evidence="4">
    <location>
        <begin position="286"/>
        <end position="339"/>
    </location>
</feature>
<dbReference type="PANTHER" id="PTHR46652:SF3">
    <property type="entry name" value="LEUCINE-RICH REPEAT-CONTAINING PROTEIN 9"/>
    <property type="match status" value="1"/>
</dbReference>
<sequence>MPPAPLTSLSKALALESSMEDEVSSIEELILRSMDLSSIDASLSVAMCNLTTLSLSHNMFTSLVNFRNLRNLKDLNLNFNKLTSECIEELAELKFLKRLFLSNNMLDDESLTAIARLSNSQGSFADLSTLCLFSNKLSSLPLLQRTLSLLVNLKDCSFEGNETSSKEGYRQAVIRSCKSLEVLDGVDIEELDHELCVDGDNDDNDGEESSKKSAVPKLNLKSINNRSPTEHTTTFGGLNSDPILLTYRASEMLDVEKEEDDYNYGDEEEGEDERIKALADDLQKAKSKGSRKFVGRLRGSSVSKGATSTSSTTPSHPNANANANTNTNNNNNSNSNSNKKAAEDITRAAAMLNVHGVALSDTFGEVREVEVPKSMNHNDPWEIVRKLLVKCETLDAENKSLKKHSINGGTSSNVTLSGMDEMRKELECLRRENSNMYTLIEENKGLRKELEVLKIENEGLRMGRGGGGQKGAWSMGGAEVLTLEDVVPSYPDVGLPTPRISSAGSSVSSSRPSSSRPRSRPSSSRPGSRSGSRPSTAGSRKGLYDDLGLERPNTATERIQTGFLQKLREEAGLTVENPNDEYEFSDEEDVEDAEILDLIERNETGLARIRQDLITANKELLDYEKKENKRDGKNTNTSQGNTNTSAPDTAATKLSVRQLLELRNKKK</sequence>
<reference evidence="6" key="1">
    <citation type="journal article" date="2023" name="Commun. Biol.">
        <title>Genome analysis of Parmales, the sister group of diatoms, reveals the evolutionary specialization of diatoms from phago-mixotrophs to photoautotrophs.</title>
        <authorList>
            <person name="Ban H."/>
            <person name="Sato S."/>
            <person name="Yoshikawa S."/>
            <person name="Yamada K."/>
            <person name="Nakamura Y."/>
            <person name="Ichinomiya M."/>
            <person name="Sato N."/>
            <person name="Blanc-Mathieu R."/>
            <person name="Endo H."/>
            <person name="Kuwata A."/>
            <person name="Ogata H."/>
        </authorList>
    </citation>
    <scope>NUCLEOTIDE SEQUENCE [LARGE SCALE GENOMIC DNA]</scope>
    <source>
        <strain evidence="6">NIES 3701</strain>
    </source>
</reference>
<gene>
    <name evidence="5" type="ORF">TrST_g7811</name>
</gene>
<feature type="compositionally biased region" description="Basic residues" evidence="4">
    <location>
        <begin position="286"/>
        <end position="295"/>
    </location>
</feature>
<feature type="compositionally biased region" description="Low complexity" evidence="4">
    <location>
        <begin position="300"/>
        <end position="339"/>
    </location>
</feature>
<keyword evidence="2" id="KW-0677">Repeat</keyword>
<proteinExistence type="predicted"/>
<dbReference type="Proteomes" id="UP001165085">
    <property type="component" value="Unassembled WGS sequence"/>
</dbReference>
<dbReference type="PANTHER" id="PTHR46652">
    <property type="entry name" value="LEUCINE-RICH REPEAT AND IQ DOMAIN-CONTAINING PROTEIN 1-RELATED"/>
    <property type="match status" value="1"/>
</dbReference>
<name>A0A9W7EGH7_9STRA</name>
<dbReference type="AlphaFoldDB" id="A0A9W7EGH7"/>
<keyword evidence="6" id="KW-1185">Reference proteome</keyword>
<keyword evidence="1" id="KW-0433">Leucine-rich repeat</keyword>
<evidence type="ECO:0000256" key="1">
    <source>
        <dbReference type="ARBA" id="ARBA00022614"/>
    </source>
</evidence>
<protein>
    <submittedName>
        <fullName evidence="5">Uncharacterized protein</fullName>
    </submittedName>
</protein>
<dbReference type="SUPFAM" id="SSF52075">
    <property type="entry name" value="Outer arm dynein light chain 1"/>
    <property type="match status" value="1"/>
</dbReference>
<dbReference type="PROSITE" id="PS51450">
    <property type="entry name" value="LRR"/>
    <property type="match status" value="2"/>
</dbReference>
<feature type="region of interest" description="Disordered" evidence="4">
    <location>
        <begin position="623"/>
        <end position="654"/>
    </location>
</feature>
<dbReference type="InterPro" id="IPR032675">
    <property type="entry name" value="LRR_dom_sf"/>
</dbReference>
<evidence type="ECO:0000256" key="2">
    <source>
        <dbReference type="ARBA" id="ARBA00022737"/>
    </source>
</evidence>
<dbReference type="InterPro" id="IPR001611">
    <property type="entry name" value="Leu-rich_rpt"/>
</dbReference>
<evidence type="ECO:0000313" key="5">
    <source>
        <dbReference type="EMBL" id="GMH80254.1"/>
    </source>
</evidence>
<dbReference type="OrthoDB" id="1517790at2759"/>
<feature type="coiled-coil region" evidence="3">
    <location>
        <begin position="419"/>
        <end position="456"/>
    </location>
</feature>
<comment type="caution">
    <text evidence="5">The sequence shown here is derived from an EMBL/GenBank/DDBJ whole genome shotgun (WGS) entry which is preliminary data.</text>
</comment>
<evidence type="ECO:0000256" key="3">
    <source>
        <dbReference type="SAM" id="Coils"/>
    </source>
</evidence>